<dbReference type="GO" id="GO:0030983">
    <property type="term" value="F:mismatched DNA binding"/>
    <property type="evidence" value="ECO:0007669"/>
    <property type="project" value="InterPro"/>
</dbReference>
<dbReference type="SUPFAM" id="SSF52540">
    <property type="entry name" value="P-loop containing nucleoside triphosphate hydrolases"/>
    <property type="match status" value="1"/>
</dbReference>
<evidence type="ECO:0000259" key="5">
    <source>
        <dbReference type="SMART" id="SM00534"/>
    </source>
</evidence>
<evidence type="ECO:0000313" key="6">
    <source>
        <dbReference type="EMBL" id="AWN00228.1"/>
    </source>
</evidence>
<feature type="transmembrane region" description="Helical" evidence="4">
    <location>
        <begin position="280"/>
        <end position="302"/>
    </location>
</feature>
<organism evidence="6">
    <name type="scientific">uncultured organism</name>
    <dbReference type="NCBI Taxonomy" id="155900"/>
    <lineage>
        <taxon>unclassified sequences</taxon>
        <taxon>environmental samples</taxon>
    </lineage>
</organism>
<keyword evidence="3" id="KW-0238">DNA-binding</keyword>
<keyword evidence="4" id="KW-1133">Transmembrane helix</keyword>
<sequence>MVWLVWAKQPFSSYWVLAPVAIYALLAIVHERILRSRTRAEAAASFYRRGIARIEDRWTGTGESGDRFRDTKHVYADDLDIFGRGCLFELISTARLPMGENRLAEWLRQPSSPAEIRERHGSVTDLREKTRMREDIAVLGNDLRVRLDPESLIGWAESGAILPRYGVRLATVALSLWIIGALLYWVNTSNFLPLLIAIILVAIVNIVFRRRIKTILGDFSANADGILLFAQVLATIEEETFTDPRLQRLSAELKREGALASTAVRTLARLVFWIDARGTLIAAILEWLVLYSLQLAAAAEAWRRKHGRRMRACVEITAEMEALLSIAAYSHEHPGDPFPEIVDTSERQAIFEGQELGHPLIPAARCVRNSVTLDAATRVLLVSGSNMSGKSTLLRTVGINAVLAFAGAPIRAKALRVTPLALGTRIRTSDSLQEGLSNFYAEILRIRKVFELIDGQQPVLFLFDELLEGTNSHDRRIGAECLVRALIDEGAIGMVTTHDLALTEMAASIGSVVRNAHFQDYIENGEMRFDFKLREGVVTKSNALELMRLVGLKV</sequence>
<keyword evidence="4" id="KW-0812">Transmembrane</keyword>
<dbReference type="GO" id="GO:0140664">
    <property type="term" value="F:ATP-dependent DNA damage sensor activity"/>
    <property type="evidence" value="ECO:0007669"/>
    <property type="project" value="InterPro"/>
</dbReference>
<proteinExistence type="predicted"/>
<dbReference type="PANTHER" id="PTHR11361">
    <property type="entry name" value="DNA MISMATCH REPAIR PROTEIN MUTS FAMILY MEMBER"/>
    <property type="match status" value="1"/>
</dbReference>
<evidence type="ECO:0000256" key="2">
    <source>
        <dbReference type="ARBA" id="ARBA00022840"/>
    </source>
</evidence>
<protein>
    <recommendedName>
        <fullName evidence="5">DNA mismatch repair proteins mutS family domain-containing protein</fullName>
    </recommendedName>
</protein>
<dbReference type="GO" id="GO:0005524">
    <property type="term" value="F:ATP binding"/>
    <property type="evidence" value="ECO:0007669"/>
    <property type="project" value="UniProtKB-KW"/>
</dbReference>
<accession>A0A3G1QTF3</accession>
<dbReference type="SUPFAM" id="SSF48334">
    <property type="entry name" value="DNA repair protein MutS, domain III"/>
    <property type="match status" value="1"/>
</dbReference>
<dbReference type="InterPro" id="IPR000432">
    <property type="entry name" value="DNA_mismatch_repair_MutS_C"/>
</dbReference>
<feature type="transmembrane region" description="Helical" evidence="4">
    <location>
        <begin position="191"/>
        <end position="208"/>
    </location>
</feature>
<dbReference type="Gene3D" id="1.10.1420.10">
    <property type="match status" value="1"/>
</dbReference>
<dbReference type="PANTHER" id="PTHR11361:SF99">
    <property type="entry name" value="DNA MISMATCH REPAIR PROTEIN"/>
    <property type="match status" value="1"/>
</dbReference>
<name>A0A3G1QTF3_9ZZZZ</name>
<dbReference type="InterPro" id="IPR036187">
    <property type="entry name" value="DNA_mismatch_repair_MutS_sf"/>
</dbReference>
<reference evidence="6" key="1">
    <citation type="submission" date="2017-04" db="EMBL/GenBank/DDBJ databases">
        <title>Identification of novel phosphatase/phytase genes by screening of metagenomic libraries derived from soil samples.</title>
        <authorList>
            <person name="Castillo Villamizar G.A."/>
            <person name="Nacke H."/>
            <person name="Bohning M."/>
            <person name="Gullans E."/>
            <person name="Keiser K."/>
            <person name="Daniel R."/>
        </authorList>
    </citation>
    <scope>NUCLEOTIDE SEQUENCE</scope>
</reference>
<dbReference type="SMART" id="SM00534">
    <property type="entry name" value="MUTSac"/>
    <property type="match status" value="1"/>
</dbReference>
<evidence type="ECO:0000256" key="1">
    <source>
        <dbReference type="ARBA" id="ARBA00022741"/>
    </source>
</evidence>
<dbReference type="Pfam" id="PF00488">
    <property type="entry name" value="MutS_V"/>
    <property type="match status" value="1"/>
</dbReference>
<dbReference type="InterPro" id="IPR045076">
    <property type="entry name" value="MutS"/>
</dbReference>
<feature type="domain" description="DNA mismatch repair proteins mutS family" evidence="5">
    <location>
        <begin position="377"/>
        <end position="553"/>
    </location>
</feature>
<evidence type="ECO:0000256" key="3">
    <source>
        <dbReference type="ARBA" id="ARBA00023125"/>
    </source>
</evidence>
<dbReference type="InterPro" id="IPR027417">
    <property type="entry name" value="P-loop_NTPase"/>
</dbReference>
<keyword evidence="1" id="KW-0547">Nucleotide-binding</keyword>
<dbReference type="Gene3D" id="3.40.50.300">
    <property type="entry name" value="P-loop containing nucleotide triphosphate hydrolases"/>
    <property type="match status" value="1"/>
</dbReference>
<dbReference type="EMBL" id="KY931677">
    <property type="protein sequence ID" value="AWN00228.1"/>
    <property type="molecule type" value="Genomic_DNA"/>
</dbReference>
<feature type="transmembrane region" description="Helical" evidence="4">
    <location>
        <begin position="165"/>
        <end position="185"/>
    </location>
</feature>
<dbReference type="AlphaFoldDB" id="A0A3G1QTF3"/>
<feature type="transmembrane region" description="Helical" evidence="4">
    <location>
        <begin position="12"/>
        <end position="29"/>
    </location>
</feature>
<dbReference type="GO" id="GO:0006298">
    <property type="term" value="P:mismatch repair"/>
    <property type="evidence" value="ECO:0007669"/>
    <property type="project" value="InterPro"/>
</dbReference>
<keyword evidence="4" id="KW-0472">Membrane</keyword>
<keyword evidence="2" id="KW-0067">ATP-binding</keyword>
<evidence type="ECO:0000256" key="4">
    <source>
        <dbReference type="SAM" id="Phobius"/>
    </source>
</evidence>